<sequence>MPAARTDVRLVFLAIAVALAGVMIFTAARSAPSPGASPARAAVAAHGPVVLAAQDLIVASAAMAPSGVHAGEARVVQLGRPDPRGLAPATPRRAAAEWLSAWYQRAWGRMRVWSTPVPAAPVPSSWLRARFGPGRLEGWALGRRARAAADHAVVDVRVAVRPLLRMTVQRRSLTLTLRRAGGVWKVDTSAVVAPIAAPMA</sequence>
<dbReference type="Proteomes" id="UP000321805">
    <property type="component" value="Chromosome"/>
</dbReference>
<organism evidence="1 2">
    <name type="scientific">Baekduia soli</name>
    <dbReference type="NCBI Taxonomy" id="496014"/>
    <lineage>
        <taxon>Bacteria</taxon>
        <taxon>Bacillati</taxon>
        <taxon>Actinomycetota</taxon>
        <taxon>Thermoleophilia</taxon>
        <taxon>Solirubrobacterales</taxon>
        <taxon>Baekduiaceae</taxon>
        <taxon>Baekduia</taxon>
    </lineage>
</organism>
<proteinExistence type="predicted"/>
<gene>
    <name evidence="1" type="ORF">FSW04_12360</name>
</gene>
<reference evidence="1 2" key="1">
    <citation type="journal article" date="2018" name="J. Microbiol.">
        <title>Baekduia soli gen. nov., sp. nov., a novel bacterium isolated from the soil of Baekdu Mountain and proposal of a novel family name, Baekduiaceae fam. nov.</title>
        <authorList>
            <person name="An D.S."/>
            <person name="Siddiqi M.Z."/>
            <person name="Kim K.H."/>
            <person name="Yu H.S."/>
            <person name="Im W.T."/>
        </authorList>
    </citation>
    <scope>NUCLEOTIDE SEQUENCE [LARGE SCALE GENOMIC DNA]</scope>
    <source>
        <strain evidence="1 2">BR7-21</strain>
    </source>
</reference>
<dbReference type="RefSeq" id="WP_146919648.1">
    <property type="nucleotide sequence ID" value="NZ_CP042430.1"/>
</dbReference>
<dbReference type="EMBL" id="CP042430">
    <property type="protein sequence ID" value="QEC48282.1"/>
    <property type="molecule type" value="Genomic_DNA"/>
</dbReference>
<evidence type="ECO:0000313" key="2">
    <source>
        <dbReference type="Proteomes" id="UP000321805"/>
    </source>
</evidence>
<dbReference type="KEGG" id="bsol:FSW04_12360"/>
<protein>
    <submittedName>
        <fullName evidence="1">Uncharacterized protein</fullName>
    </submittedName>
</protein>
<name>A0A5B8U6J5_9ACTN</name>
<evidence type="ECO:0000313" key="1">
    <source>
        <dbReference type="EMBL" id="QEC48282.1"/>
    </source>
</evidence>
<keyword evidence="2" id="KW-1185">Reference proteome</keyword>
<dbReference type="AlphaFoldDB" id="A0A5B8U6J5"/>
<accession>A0A5B8U6J5</accession>